<keyword evidence="4" id="KW-0648">Protein biosynthesis</keyword>
<comment type="similarity">
    <text evidence="2">Belongs to the prokaryotic/mitochondrial release factor family.</text>
</comment>
<comment type="function">
    <text evidence="1">Peptide chain release factor 1 directs the termination of translation in response to the peptide chain termination codons UAG and UAA.</text>
</comment>
<dbReference type="SMART" id="SM00937">
    <property type="entry name" value="PCRF"/>
    <property type="match status" value="1"/>
</dbReference>
<organism evidence="6 7">
    <name type="scientific">Frigoriglobus tundricola</name>
    <dbReference type="NCBI Taxonomy" id="2774151"/>
    <lineage>
        <taxon>Bacteria</taxon>
        <taxon>Pseudomonadati</taxon>
        <taxon>Planctomycetota</taxon>
        <taxon>Planctomycetia</taxon>
        <taxon>Gemmatales</taxon>
        <taxon>Gemmataceae</taxon>
        <taxon>Frigoriglobus</taxon>
    </lineage>
</organism>
<dbReference type="InterPro" id="IPR000352">
    <property type="entry name" value="Pep_chain_release_fac_I"/>
</dbReference>
<feature type="domain" description="Prokaryotic-type class I peptide chain release factors" evidence="5">
    <location>
        <begin position="224"/>
        <end position="240"/>
    </location>
</feature>
<keyword evidence="7" id="KW-1185">Reference proteome</keyword>
<name>A0A6M5YV73_9BACT</name>
<proteinExistence type="inferred from homology"/>
<evidence type="ECO:0000313" key="6">
    <source>
        <dbReference type="EMBL" id="QJW96812.1"/>
    </source>
</evidence>
<evidence type="ECO:0000256" key="2">
    <source>
        <dbReference type="ARBA" id="ARBA00010835"/>
    </source>
</evidence>
<protein>
    <submittedName>
        <fullName evidence="6">Peptide chain release factor 1</fullName>
    </submittedName>
</protein>
<evidence type="ECO:0000256" key="1">
    <source>
        <dbReference type="ARBA" id="ARBA00002986"/>
    </source>
</evidence>
<dbReference type="PANTHER" id="PTHR43804">
    <property type="entry name" value="LD18447P"/>
    <property type="match status" value="1"/>
</dbReference>
<evidence type="ECO:0000256" key="4">
    <source>
        <dbReference type="ARBA" id="ARBA00022917"/>
    </source>
</evidence>
<reference evidence="7" key="1">
    <citation type="submission" date="2020-05" db="EMBL/GenBank/DDBJ databases">
        <title>Frigoriglobus tundricola gen. nov., sp. nov., a psychrotolerant cellulolytic planctomycete of the family Gemmataceae with two divergent copies of 16S rRNA gene.</title>
        <authorList>
            <person name="Kulichevskaya I.S."/>
            <person name="Ivanova A.A."/>
            <person name="Naumoff D.G."/>
            <person name="Beletsky A.V."/>
            <person name="Rijpstra W.I.C."/>
            <person name="Sinninghe Damste J.S."/>
            <person name="Mardanov A.V."/>
            <person name="Ravin N.V."/>
            <person name="Dedysh S.N."/>
        </authorList>
    </citation>
    <scope>NUCLEOTIDE SEQUENCE [LARGE SCALE GENOMIC DNA]</scope>
    <source>
        <strain evidence="7">PL17</strain>
    </source>
</reference>
<evidence type="ECO:0000256" key="3">
    <source>
        <dbReference type="ARBA" id="ARBA00022481"/>
    </source>
</evidence>
<dbReference type="Proteomes" id="UP000503447">
    <property type="component" value="Chromosome"/>
</dbReference>
<evidence type="ECO:0000313" key="7">
    <source>
        <dbReference type="Proteomes" id="UP000503447"/>
    </source>
</evidence>
<dbReference type="NCBIfam" id="NF001859">
    <property type="entry name" value="PRK00591.1"/>
    <property type="match status" value="1"/>
</dbReference>
<dbReference type="PANTHER" id="PTHR43804:SF7">
    <property type="entry name" value="LD18447P"/>
    <property type="match status" value="1"/>
</dbReference>
<keyword evidence="3" id="KW-0488">Methylation</keyword>
<dbReference type="Gene3D" id="3.30.160.20">
    <property type="match status" value="1"/>
</dbReference>
<dbReference type="Gene3D" id="6.10.140.1950">
    <property type="match status" value="1"/>
</dbReference>
<dbReference type="Pfam" id="PF00472">
    <property type="entry name" value="RF-1"/>
    <property type="match status" value="1"/>
</dbReference>
<dbReference type="AlphaFoldDB" id="A0A6M5YV73"/>
<dbReference type="Gene3D" id="3.30.70.1660">
    <property type="match status" value="1"/>
</dbReference>
<dbReference type="InterPro" id="IPR050057">
    <property type="entry name" value="Prokaryotic/Mito_RF"/>
</dbReference>
<evidence type="ECO:0000259" key="5">
    <source>
        <dbReference type="PROSITE" id="PS00745"/>
    </source>
</evidence>
<dbReference type="RefSeq" id="WP_171472329.1">
    <property type="nucleotide sequence ID" value="NZ_CP053452.2"/>
</dbReference>
<dbReference type="FunFam" id="3.30.70.1660:FF:000002">
    <property type="entry name" value="Peptide chain release factor 1"/>
    <property type="match status" value="1"/>
</dbReference>
<dbReference type="Pfam" id="PF03462">
    <property type="entry name" value="PCRF"/>
    <property type="match status" value="1"/>
</dbReference>
<dbReference type="PROSITE" id="PS00745">
    <property type="entry name" value="RF_PROK_I"/>
    <property type="match status" value="1"/>
</dbReference>
<dbReference type="InterPro" id="IPR005139">
    <property type="entry name" value="PCRF"/>
</dbReference>
<gene>
    <name evidence="6" type="ORF">FTUN_4371</name>
</gene>
<accession>A0A6M5YV73</accession>
<dbReference type="KEGG" id="ftj:FTUN_4371"/>
<dbReference type="GO" id="GO:0005737">
    <property type="term" value="C:cytoplasm"/>
    <property type="evidence" value="ECO:0007669"/>
    <property type="project" value="UniProtKB-ARBA"/>
</dbReference>
<dbReference type="GO" id="GO:0003747">
    <property type="term" value="F:translation release factor activity"/>
    <property type="evidence" value="ECO:0007669"/>
    <property type="project" value="InterPro"/>
</dbReference>
<dbReference type="SUPFAM" id="SSF75620">
    <property type="entry name" value="Release factor"/>
    <property type="match status" value="1"/>
</dbReference>
<sequence>MFPALEQKLARYNELEQQLYDPDVAGDPARVGAIGKERGALAKQVEPYIEYKRLCAAVADAEAMAADPDLKAMADEELAELRPKRDALHTKIEEQLLIDPSEDFSRLIVEIRAGTGGDEAALFAGNLYEMYTRYAREKGWKVEEIAASPGDAGGFKEVSFGVSGDDVYQYLRYESGGHRVQRVPATETQGRIHTSAATVAVLPEPEEAQVVINEAADIEWERMRAGGAGGQHVNKTESAVRIWYKKGTPEEMEVKCQDGRSQGKNYEQAMRILRSRLFERQQEKLHRERSDMRKSLIGTGDRNARIRTYNFPQNRCSDHRIEFTAYKLDAIMAGDLDQMIQPMRDHVRKEKLSAAGQAG</sequence>
<dbReference type="EMBL" id="CP053452">
    <property type="protein sequence ID" value="QJW96812.1"/>
    <property type="molecule type" value="Genomic_DNA"/>
</dbReference>
<dbReference type="InterPro" id="IPR045853">
    <property type="entry name" value="Pep_chain_release_fac_I_sf"/>
</dbReference>